<comment type="caution">
    <text evidence="3">The sequence shown here is derived from an EMBL/GenBank/DDBJ whole genome shotgun (WGS) entry which is preliminary data.</text>
</comment>
<dbReference type="InterPro" id="IPR001969">
    <property type="entry name" value="Aspartic_peptidase_AS"/>
</dbReference>
<sequence length="133" mass="15295">MNKQNILTTFRYYYNGENYFPAIPLYVAITKSKKLKFHALIDSGATISVFKDEIAEQIGITVESGIETYLGGVGGRIKGYIHQLEIEIANKKFICPVVFSHEYLVSFNLLGRDSFFKQFKIIFEEKKNLIKLE</sequence>
<dbReference type="Proteomes" id="UP000230802">
    <property type="component" value="Unassembled WGS sequence"/>
</dbReference>
<dbReference type="SUPFAM" id="SSF50630">
    <property type="entry name" value="Acid proteases"/>
    <property type="match status" value="1"/>
</dbReference>
<dbReference type="AlphaFoldDB" id="A0A2H0C4J6"/>
<evidence type="ECO:0000256" key="1">
    <source>
        <dbReference type="ARBA" id="ARBA00022801"/>
    </source>
</evidence>
<evidence type="ECO:0000313" key="4">
    <source>
        <dbReference type="Proteomes" id="UP000230802"/>
    </source>
</evidence>
<feature type="domain" description="Peptidase A2" evidence="2">
    <location>
        <begin position="37"/>
        <end position="114"/>
    </location>
</feature>
<evidence type="ECO:0000313" key="3">
    <source>
        <dbReference type="EMBL" id="PIP64847.1"/>
    </source>
</evidence>
<organism evidence="3 4">
    <name type="scientific">Candidatus Roizmanbacteria bacterium CG22_combo_CG10-13_8_21_14_all_33_16</name>
    <dbReference type="NCBI Taxonomy" id="1974859"/>
    <lineage>
        <taxon>Bacteria</taxon>
        <taxon>Candidatus Roizmaniibacteriota</taxon>
    </lineage>
</organism>
<dbReference type="Pfam" id="PF09668">
    <property type="entry name" value="Asp_protease"/>
    <property type="match status" value="1"/>
</dbReference>
<evidence type="ECO:0000259" key="2">
    <source>
        <dbReference type="PROSITE" id="PS50175"/>
    </source>
</evidence>
<dbReference type="EMBL" id="PCTD01000012">
    <property type="protein sequence ID" value="PIP64847.1"/>
    <property type="molecule type" value="Genomic_DNA"/>
</dbReference>
<dbReference type="GO" id="GO:0004190">
    <property type="term" value="F:aspartic-type endopeptidase activity"/>
    <property type="evidence" value="ECO:0007669"/>
    <property type="project" value="InterPro"/>
</dbReference>
<dbReference type="InterPro" id="IPR021109">
    <property type="entry name" value="Peptidase_aspartic_dom_sf"/>
</dbReference>
<proteinExistence type="predicted"/>
<dbReference type="Gene3D" id="2.40.70.10">
    <property type="entry name" value="Acid Proteases"/>
    <property type="match status" value="1"/>
</dbReference>
<dbReference type="InterPro" id="IPR001995">
    <property type="entry name" value="Peptidase_A2_cat"/>
</dbReference>
<dbReference type="PROSITE" id="PS50175">
    <property type="entry name" value="ASP_PROT_RETROV"/>
    <property type="match status" value="1"/>
</dbReference>
<dbReference type="InterPro" id="IPR019103">
    <property type="entry name" value="Peptidase_aspartic_DDI1-type"/>
</dbReference>
<dbReference type="PROSITE" id="PS00141">
    <property type="entry name" value="ASP_PROTEASE"/>
    <property type="match status" value="1"/>
</dbReference>
<keyword evidence="1" id="KW-0378">Hydrolase</keyword>
<reference evidence="3 4" key="1">
    <citation type="submission" date="2017-09" db="EMBL/GenBank/DDBJ databases">
        <title>Depth-based differentiation of microbial function through sediment-hosted aquifers and enrichment of novel symbionts in the deep terrestrial subsurface.</title>
        <authorList>
            <person name="Probst A.J."/>
            <person name="Ladd B."/>
            <person name="Jarett J.K."/>
            <person name="Geller-Mcgrath D.E."/>
            <person name="Sieber C.M."/>
            <person name="Emerson J.B."/>
            <person name="Anantharaman K."/>
            <person name="Thomas B.C."/>
            <person name="Malmstrom R."/>
            <person name="Stieglmeier M."/>
            <person name="Klingl A."/>
            <person name="Woyke T."/>
            <person name="Ryan C.M."/>
            <person name="Banfield J.F."/>
        </authorList>
    </citation>
    <scope>NUCLEOTIDE SEQUENCE [LARGE SCALE GENOMIC DNA]</scope>
    <source>
        <strain evidence="3">CG22_combo_CG10-13_8_21_14_all_33_16</strain>
    </source>
</reference>
<protein>
    <recommendedName>
        <fullName evidence="2">Peptidase A2 domain-containing protein</fullName>
    </recommendedName>
</protein>
<name>A0A2H0C4J6_9BACT</name>
<gene>
    <name evidence="3" type="ORF">COW96_00235</name>
</gene>
<accession>A0A2H0C4J6</accession>
<dbReference type="GO" id="GO:0006508">
    <property type="term" value="P:proteolysis"/>
    <property type="evidence" value="ECO:0007669"/>
    <property type="project" value="InterPro"/>
</dbReference>